<dbReference type="InterPro" id="IPR020353">
    <property type="entry name" value="Toxin_YafO"/>
</dbReference>
<dbReference type="EMBL" id="JASGBH010000014">
    <property type="protein sequence ID" value="MDI9235134.1"/>
    <property type="molecule type" value="Genomic_DNA"/>
</dbReference>
<sequence length="131" mass="15313">MTSQLTLKLQGSQLTPNLLITRFKEWKLGGEYGSYWFGQTKTENDLTHTHMAPVTPGKAKEDWDYFWSKRQPHRRRSDCYVIYAYEKNHGYLLIDVIFDPGAHKLWTPKAKQQLSDYEIVADNFVFAGKIP</sequence>
<name>A0ABT6XAH1_9BURK</name>
<protein>
    <submittedName>
        <fullName evidence="1">Type II toxin-antitoxin system YafO family toxin</fullName>
    </submittedName>
</protein>
<dbReference type="RefSeq" id="WP_283225478.1">
    <property type="nucleotide sequence ID" value="NZ_JASGBH010000014.1"/>
</dbReference>
<reference evidence="1" key="1">
    <citation type="submission" date="2023-05" db="EMBL/GenBank/DDBJ databases">
        <title>Limnohabitans sp. strain HM2-2 Genome sequencing and assembly.</title>
        <authorList>
            <person name="Jung Y."/>
        </authorList>
    </citation>
    <scope>NUCLEOTIDE SEQUENCE</scope>
    <source>
        <strain evidence="1">HM2-2</strain>
    </source>
</reference>
<keyword evidence="2" id="KW-1185">Reference proteome</keyword>
<evidence type="ECO:0000313" key="1">
    <source>
        <dbReference type="EMBL" id="MDI9235134.1"/>
    </source>
</evidence>
<proteinExistence type="predicted"/>
<organism evidence="1 2">
    <name type="scientific">Limnohabitans lacus</name>
    <dbReference type="NCBI Taxonomy" id="3045173"/>
    <lineage>
        <taxon>Bacteria</taxon>
        <taxon>Pseudomonadati</taxon>
        <taxon>Pseudomonadota</taxon>
        <taxon>Betaproteobacteria</taxon>
        <taxon>Burkholderiales</taxon>
        <taxon>Comamonadaceae</taxon>
        <taxon>Limnohabitans</taxon>
    </lineage>
</organism>
<gene>
    <name evidence="1" type="ORF">QLQ16_14945</name>
</gene>
<dbReference type="Pfam" id="PF13957">
    <property type="entry name" value="YafO_toxin"/>
    <property type="match status" value="1"/>
</dbReference>
<accession>A0ABT6XAH1</accession>
<comment type="caution">
    <text evidence="1">The sequence shown here is derived from an EMBL/GenBank/DDBJ whole genome shotgun (WGS) entry which is preliminary data.</text>
</comment>
<evidence type="ECO:0000313" key="2">
    <source>
        <dbReference type="Proteomes" id="UP001431902"/>
    </source>
</evidence>
<dbReference type="Proteomes" id="UP001431902">
    <property type="component" value="Unassembled WGS sequence"/>
</dbReference>